<comment type="caution">
    <text evidence="2">The sequence shown here is derived from an EMBL/GenBank/DDBJ whole genome shotgun (WGS) entry which is preliminary data.</text>
</comment>
<evidence type="ECO:0000256" key="1">
    <source>
        <dbReference type="SAM" id="Phobius"/>
    </source>
</evidence>
<organism evidence="2 3">
    <name type="scientific">Pelagovum pacificum</name>
    <dbReference type="NCBI Taxonomy" id="2588711"/>
    <lineage>
        <taxon>Bacteria</taxon>
        <taxon>Pseudomonadati</taxon>
        <taxon>Pseudomonadota</taxon>
        <taxon>Alphaproteobacteria</taxon>
        <taxon>Rhodobacterales</taxon>
        <taxon>Paracoccaceae</taxon>
        <taxon>Pelagovum</taxon>
    </lineage>
</organism>
<accession>A0A5C5GA34</accession>
<reference evidence="2 3" key="1">
    <citation type="submission" date="2019-06" db="EMBL/GenBank/DDBJ databases">
        <title>Genome of new Rhodobacteraceae sp. SM1903.</title>
        <authorList>
            <person name="Ren X."/>
        </authorList>
    </citation>
    <scope>NUCLEOTIDE SEQUENCE [LARGE SCALE GENOMIC DNA]</scope>
    <source>
        <strain evidence="2 3">SM1903</strain>
    </source>
</reference>
<protein>
    <submittedName>
        <fullName evidence="2">Uncharacterized protein</fullName>
    </submittedName>
</protein>
<keyword evidence="1" id="KW-0472">Membrane</keyword>
<dbReference type="AlphaFoldDB" id="A0A5C5GA34"/>
<name>A0A5C5GA34_9RHOB</name>
<sequence>MKTYPDRVEDYTSAFLVTTGLTLFVGLLTIAVLGGFRMVLIAAFACDLLFRVLNWRRRRSARLHLELQRQLS</sequence>
<proteinExistence type="predicted"/>
<feature type="transmembrane region" description="Helical" evidence="1">
    <location>
        <begin position="20"/>
        <end position="50"/>
    </location>
</feature>
<evidence type="ECO:0000313" key="2">
    <source>
        <dbReference type="EMBL" id="TNY30832.1"/>
    </source>
</evidence>
<keyword evidence="1" id="KW-0812">Transmembrane</keyword>
<dbReference type="EMBL" id="VFFF01000003">
    <property type="protein sequence ID" value="TNY30832.1"/>
    <property type="molecule type" value="Genomic_DNA"/>
</dbReference>
<keyword evidence="1" id="KW-1133">Transmembrane helix</keyword>
<gene>
    <name evidence="2" type="ORF">FHY64_17105</name>
</gene>
<dbReference type="RefSeq" id="WP_140197067.1">
    <property type="nucleotide sequence ID" value="NZ_CP065915.1"/>
</dbReference>
<keyword evidence="3" id="KW-1185">Reference proteome</keyword>
<evidence type="ECO:0000313" key="3">
    <source>
        <dbReference type="Proteomes" id="UP000314011"/>
    </source>
</evidence>
<dbReference type="Proteomes" id="UP000314011">
    <property type="component" value="Unassembled WGS sequence"/>
</dbReference>